<accession>T1AFH3</accession>
<reference evidence="1" key="1">
    <citation type="submission" date="2013-08" db="EMBL/GenBank/DDBJ databases">
        <authorList>
            <person name="Mendez C."/>
            <person name="Richter M."/>
            <person name="Ferrer M."/>
            <person name="Sanchez J."/>
        </authorList>
    </citation>
    <scope>NUCLEOTIDE SEQUENCE</scope>
</reference>
<reference evidence="1" key="2">
    <citation type="journal article" date="2014" name="ISME J.">
        <title>Microbial stratification in low pH oxic and suboxic macroscopic growths along an acid mine drainage.</title>
        <authorList>
            <person name="Mendez-Garcia C."/>
            <person name="Mesa V."/>
            <person name="Sprenger R.R."/>
            <person name="Richter M."/>
            <person name="Diez M.S."/>
            <person name="Solano J."/>
            <person name="Bargiela R."/>
            <person name="Golyshina O.V."/>
            <person name="Manteca A."/>
            <person name="Ramos J.L."/>
            <person name="Gallego J.R."/>
            <person name="Llorente I."/>
            <person name="Martins Dos Santos V.A."/>
            <person name="Jensen O.N."/>
            <person name="Pelaez A.I."/>
            <person name="Sanchez J."/>
            <person name="Ferrer M."/>
        </authorList>
    </citation>
    <scope>NUCLEOTIDE SEQUENCE</scope>
</reference>
<gene>
    <name evidence="1" type="ORF">B2A_05757</name>
</gene>
<feature type="non-terminal residue" evidence="1">
    <location>
        <position position="149"/>
    </location>
</feature>
<evidence type="ECO:0000313" key="1">
    <source>
        <dbReference type="EMBL" id="EQD55383.1"/>
    </source>
</evidence>
<organism evidence="1">
    <name type="scientific">mine drainage metagenome</name>
    <dbReference type="NCBI Taxonomy" id="410659"/>
    <lineage>
        <taxon>unclassified sequences</taxon>
        <taxon>metagenomes</taxon>
        <taxon>ecological metagenomes</taxon>
    </lineage>
</organism>
<proteinExistence type="predicted"/>
<name>T1AFH3_9ZZZZ</name>
<comment type="caution">
    <text evidence="1">The sequence shown here is derived from an EMBL/GenBank/DDBJ whole genome shotgun (WGS) entry which is preliminary data.</text>
</comment>
<dbReference type="AlphaFoldDB" id="T1AFH3"/>
<dbReference type="EMBL" id="AUZZ01004008">
    <property type="protein sequence ID" value="EQD55383.1"/>
    <property type="molecule type" value="Genomic_DNA"/>
</dbReference>
<protein>
    <submittedName>
        <fullName evidence="1">Transposase IS4 family protein</fullName>
    </submittedName>
</protein>
<sequence length="149" mass="16645">MRESYRDNGKVKQRTVGNISHCSPEEIQAIRLALKYKGNISDILKGNSEIQTTQGLSVGAVFSLHKVAQELGIVRALGNTEEAKRALWMILSRLIEPGSRMANVRLAQGHAAVDVLGLNAFNEDDLYGAMDWIQSRQRSIEKKLFSSRY</sequence>